<feature type="signal peptide" evidence="1">
    <location>
        <begin position="1"/>
        <end position="22"/>
    </location>
</feature>
<dbReference type="Proteomes" id="UP000591071">
    <property type="component" value="Unassembled WGS sequence"/>
</dbReference>
<dbReference type="AlphaFoldDB" id="A0A848C2A5"/>
<keyword evidence="1" id="KW-0732">Signal</keyword>
<protein>
    <submittedName>
        <fullName evidence="2">Uncharacterized protein</fullName>
    </submittedName>
</protein>
<accession>A0A848C2A5</accession>
<name>A0A848C2A5_9FIRM</name>
<sequence length="572" mass="63225">MISKRIKIFGLILAGLCSLMLAGCGTGSDKVSTGYYKNVAIKPNGEFVIKDRVDDSKAKKGGIFYYVEMGKDDATKDKIVSVTAKAGNAPIDIHWKSTVGNMTAVTAARIQLDYSQDGYIKEKYERVTGKAGVGNHGEASVRYQIAKDGENKGKAEKKYYYNSEGDNNSIGSVAQAKIAYDKKGNIDTITYMNKDGKVVNGYLGASILGFVYDKEKTDVLDSIEIRDNNGVVKNNKNKYARIAFSYDKKGRVISRKLYNEAGDLDGSAQKSLFVFLGPTSLNEKLQQMKDGLIEAGAETKYTYDDKHAGPVKIQFLGIDGQAAPVKDGAKGVAELDMTYDDADRIIDLKFIGADGQSLPLVISNTKGPDELKMDYDENSNISQISYFKNGEALNIDEKVLSNGGMSTKTDIAAVKYKYDSQRNRTEAKYFDKSGNPTYLKLYGTTKYYGRQFEYSENNNNQPKVTYLDADGQAIKADPKDMFLGTWKEPVKGGYTWVVKKGTMEIIRPNGMNSSYSYELSNVKIDPETGKGSMILDMKGKNDSGVETLKFSDADHFEMVDTFNQSKLVRQKD</sequence>
<evidence type="ECO:0000313" key="2">
    <source>
        <dbReference type="EMBL" id="NME29337.1"/>
    </source>
</evidence>
<feature type="chain" id="PRO_5038754826" evidence="1">
    <location>
        <begin position="23"/>
        <end position="572"/>
    </location>
</feature>
<dbReference type="EMBL" id="JABAFG010000029">
    <property type="protein sequence ID" value="NME29337.1"/>
    <property type="molecule type" value="Genomic_DNA"/>
</dbReference>
<dbReference type="PROSITE" id="PS51257">
    <property type="entry name" value="PROKAR_LIPOPROTEIN"/>
    <property type="match status" value="1"/>
</dbReference>
<evidence type="ECO:0000313" key="3">
    <source>
        <dbReference type="Proteomes" id="UP000591071"/>
    </source>
</evidence>
<comment type="caution">
    <text evidence="2">The sequence shown here is derived from an EMBL/GenBank/DDBJ whole genome shotgun (WGS) entry which is preliminary data.</text>
</comment>
<gene>
    <name evidence="2" type="ORF">HF872_12050</name>
</gene>
<dbReference type="RefSeq" id="WP_170088081.1">
    <property type="nucleotide sequence ID" value="NZ_JABAFG010000029.1"/>
</dbReference>
<proteinExistence type="predicted"/>
<evidence type="ECO:0000256" key="1">
    <source>
        <dbReference type="SAM" id="SignalP"/>
    </source>
</evidence>
<organism evidence="2 3">
    <name type="scientific">Megasphaera hexanoica</name>
    <dbReference type="NCBI Taxonomy" id="1675036"/>
    <lineage>
        <taxon>Bacteria</taxon>
        <taxon>Bacillati</taxon>
        <taxon>Bacillota</taxon>
        <taxon>Negativicutes</taxon>
        <taxon>Veillonellales</taxon>
        <taxon>Veillonellaceae</taxon>
        <taxon>Megasphaera</taxon>
    </lineage>
</organism>
<reference evidence="2 3" key="1">
    <citation type="submission" date="2020-04" db="EMBL/GenBank/DDBJ databases">
        <authorList>
            <person name="Hitch T.C.A."/>
            <person name="Wylensek D."/>
            <person name="Clavel T."/>
        </authorList>
    </citation>
    <scope>NUCLEOTIDE SEQUENCE [LARGE SCALE GENOMIC DNA]</scope>
    <source>
        <strain evidence="2 3">Oil-RF-744-FAT-WT-6-1</strain>
    </source>
</reference>